<dbReference type="PANTHER" id="PTHR33570:SF2">
    <property type="entry name" value="CARBOXYMUCONOLACTONE DECARBOXYLASE-LIKE DOMAIN-CONTAINING PROTEIN"/>
    <property type="match status" value="1"/>
</dbReference>
<dbReference type="InterPro" id="IPR003779">
    <property type="entry name" value="CMD-like"/>
</dbReference>
<name>A0A0D2Y3R5_FUSOF</name>
<dbReference type="PANTHER" id="PTHR33570">
    <property type="entry name" value="4-CARBOXYMUCONOLACTONE DECARBOXYLASE FAMILY PROTEIN"/>
    <property type="match status" value="1"/>
</dbReference>
<evidence type="ECO:0000313" key="1">
    <source>
        <dbReference type="EnsemblFungi" id="FOXG_10917P0"/>
    </source>
</evidence>
<gene>
    <name evidence="1" type="primary">28952353</name>
</gene>
<proteinExistence type="predicted"/>
<reference evidence="1" key="2">
    <citation type="submission" date="2025-08" db="UniProtKB">
        <authorList>
            <consortium name="EnsemblFungi"/>
        </authorList>
    </citation>
    <scope>IDENTIFICATION</scope>
    <source>
        <strain evidence="1">4287 / CBS 123668 / FGSC 9935 / NRRL 34936</strain>
    </source>
</reference>
<dbReference type="InterPro" id="IPR052512">
    <property type="entry name" value="4CMD/NDH-1_regulator"/>
</dbReference>
<dbReference type="VEuPathDB" id="FungiDB:FOXG_10917"/>
<sequence length="144" mass="15866">MSSGNQQLFGQGIKNRREVVGDSYVEASLQNGSSEFAFPNQQLVTEWCWGNIWSRPGLDRKQRSLLNIGMLVALKSWPELGVHVRGAINNGVTEQEIREALLQTSIYCGVPAGIEATKVAERTLNDMAEKGEYKRVLAGRSADA</sequence>
<dbReference type="Proteomes" id="UP000002489">
    <property type="component" value="Unassembled WGS sequence"/>
</dbReference>
<dbReference type="GO" id="GO:0051920">
    <property type="term" value="F:peroxiredoxin activity"/>
    <property type="evidence" value="ECO:0007669"/>
    <property type="project" value="InterPro"/>
</dbReference>
<evidence type="ECO:0000313" key="2">
    <source>
        <dbReference type="Proteomes" id="UP000002489"/>
    </source>
</evidence>
<dbReference type="SUPFAM" id="SSF69118">
    <property type="entry name" value="AhpD-like"/>
    <property type="match status" value="1"/>
</dbReference>
<dbReference type="AlphaFoldDB" id="A0A0D2Y3R5"/>
<protein>
    <submittedName>
        <fullName evidence="1">Uncharacterized protein</fullName>
    </submittedName>
</protein>
<organism evidence="1 2">
    <name type="scientific">Fusarium oxysporum (strain Fo5176)</name>
    <name type="common">Fusarium vascular wilt</name>
    <dbReference type="NCBI Taxonomy" id="660025"/>
    <lineage>
        <taxon>Eukaryota</taxon>
        <taxon>Fungi</taxon>
        <taxon>Dikarya</taxon>
        <taxon>Ascomycota</taxon>
        <taxon>Pezizomycotina</taxon>
        <taxon>Sordariomycetes</taxon>
        <taxon>Hypocreomycetidae</taxon>
        <taxon>Hypocreales</taxon>
        <taxon>Nectriaceae</taxon>
        <taxon>Fusarium</taxon>
        <taxon>Fusarium oxysporum species complex</taxon>
    </lineage>
</organism>
<dbReference type="STRING" id="426428.A0A0D2Y3R5"/>
<dbReference type="InterPro" id="IPR029032">
    <property type="entry name" value="AhpD-like"/>
</dbReference>
<dbReference type="Pfam" id="PF02627">
    <property type="entry name" value="CMD"/>
    <property type="match status" value="1"/>
</dbReference>
<dbReference type="Gene3D" id="1.20.1290.10">
    <property type="entry name" value="AhpD-like"/>
    <property type="match status" value="1"/>
</dbReference>
<dbReference type="EnsemblFungi" id="FOXG_10917T0">
    <property type="protein sequence ID" value="FOXG_10917P0"/>
    <property type="gene ID" value="FOXG_10917"/>
</dbReference>
<accession>A0A0D2Y3R5</accession>
<reference evidence="2" key="1">
    <citation type="journal article" date="2012" name="Mol. Plant Microbe Interact.">
        <title>A highly conserved effector in Fusarium oxysporum is required for full virulence on Arabidopsis.</title>
        <authorList>
            <person name="Thatcher L.F."/>
            <person name="Gardiner D.M."/>
            <person name="Kazan K."/>
            <person name="Manners J."/>
        </authorList>
    </citation>
    <scope>NUCLEOTIDE SEQUENCE [LARGE SCALE GENOMIC DNA]</scope>
    <source>
        <strain evidence="2">Fo5176</strain>
    </source>
</reference>